<protein>
    <submittedName>
        <fullName evidence="2">Uncharacterized protein</fullName>
    </submittedName>
</protein>
<organism evidence="2 3">
    <name type="scientific">Mycena rosella</name>
    <name type="common">Pink bonnet</name>
    <name type="synonym">Agaricus rosellus</name>
    <dbReference type="NCBI Taxonomy" id="1033263"/>
    <lineage>
        <taxon>Eukaryota</taxon>
        <taxon>Fungi</taxon>
        <taxon>Dikarya</taxon>
        <taxon>Basidiomycota</taxon>
        <taxon>Agaricomycotina</taxon>
        <taxon>Agaricomycetes</taxon>
        <taxon>Agaricomycetidae</taxon>
        <taxon>Agaricales</taxon>
        <taxon>Marasmiineae</taxon>
        <taxon>Mycenaceae</taxon>
        <taxon>Mycena</taxon>
    </lineage>
</organism>
<dbReference type="Proteomes" id="UP001221757">
    <property type="component" value="Unassembled WGS sequence"/>
</dbReference>
<gene>
    <name evidence="2" type="ORF">B0H17DRAFT_1152777</name>
</gene>
<evidence type="ECO:0000313" key="2">
    <source>
        <dbReference type="EMBL" id="KAJ7615791.1"/>
    </source>
</evidence>
<feature type="region of interest" description="Disordered" evidence="1">
    <location>
        <begin position="183"/>
        <end position="210"/>
    </location>
</feature>
<feature type="compositionally biased region" description="Pro residues" evidence="1">
    <location>
        <begin position="191"/>
        <end position="204"/>
    </location>
</feature>
<evidence type="ECO:0000256" key="1">
    <source>
        <dbReference type="SAM" id="MobiDB-lite"/>
    </source>
</evidence>
<sequence>MAESSGAAILPGPLECNESERRVVQWNTPRAPLEIGWGQQARLLPSELQRTPPEDRRATIGCRCRTLPSTADHGSFHPRRAGSRTSARRLHEILGPPRPSGVGADARRCLLRLAAPWGARCSDLAPPPALNSILYLTQCVGNRVETPRQTEPYAADGLAVYRHPPSWFSPLRGRSQPAVLIPAESRQTDTEPPPIRPEATPPPRAGKNILPHILNGVRGESVALEK</sequence>
<proteinExistence type="predicted"/>
<dbReference type="EMBL" id="JARKIE010000827">
    <property type="protein sequence ID" value="KAJ7615791.1"/>
    <property type="molecule type" value="Genomic_DNA"/>
</dbReference>
<evidence type="ECO:0000313" key="3">
    <source>
        <dbReference type="Proteomes" id="UP001221757"/>
    </source>
</evidence>
<keyword evidence="3" id="KW-1185">Reference proteome</keyword>
<name>A0AAD7FEL1_MYCRO</name>
<accession>A0AAD7FEL1</accession>
<dbReference type="AlphaFoldDB" id="A0AAD7FEL1"/>
<reference evidence="2" key="1">
    <citation type="submission" date="2023-03" db="EMBL/GenBank/DDBJ databases">
        <title>Massive genome expansion in bonnet fungi (Mycena s.s.) driven by repeated elements and novel gene families across ecological guilds.</title>
        <authorList>
            <consortium name="Lawrence Berkeley National Laboratory"/>
            <person name="Harder C.B."/>
            <person name="Miyauchi S."/>
            <person name="Viragh M."/>
            <person name="Kuo A."/>
            <person name="Thoen E."/>
            <person name="Andreopoulos B."/>
            <person name="Lu D."/>
            <person name="Skrede I."/>
            <person name="Drula E."/>
            <person name="Henrissat B."/>
            <person name="Morin E."/>
            <person name="Kohler A."/>
            <person name="Barry K."/>
            <person name="LaButti K."/>
            <person name="Morin E."/>
            <person name="Salamov A."/>
            <person name="Lipzen A."/>
            <person name="Mereny Z."/>
            <person name="Hegedus B."/>
            <person name="Baldrian P."/>
            <person name="Stursova M."/>
            <person name="Weitz H."/>
            <person name="Taylor A."/>
            <person name="Grigoriev I.V."/>
            <person name="Nagy L.G."/>
            <person name="Martin F."/>
            <person name="Kauserud H."/>
        </authorList>
    </citation>
    <scope>NUCLEOTIDE SEQUENCE</scope>
    <source>
        <strain evidence="2">CBHHK067</strain>
    </source>
</reference>
<comment type="caution">
    <text evidence="2">The sequence shown here is derived from an EMBL/GenBank/DDBJ whole genome shotgun (WGS) entry which is preliminary data.</text>
</comment>